<evidence type="ECO:0008006" key="4">
    <source>
        <dbReference type="Google" id="ProtNLM"/>
    </source>
</evidence>
<protein>
    <recommendedName>
        <fullName evidence="4">Outer membrane protein beta-barrel domain-containing protein</fullName>
    </recommendedName>
</protein>
<dbReference type="EMBL" id="PGTD01000015">
    <property type="protein sequence ID" value="PJE29893.1"/>
    <property type="molecule type" value="Genomic_DNA"/>
</dbReference>
<evidence type="ECO:0000256" key="1">
    <source>
        <dbReference type="SAM" id="SignalP"/>
    </source>
</evidence>
<name>A0ABX4MQ57_9RHOB</name>
<comment type="caution">
    <text evidence="2">The sequence shown here is derived from an EMBL/GenBank/DDBJ whole genome shotgun (WGS) entry which is preliminary data.</text>
</comment>
<reference evidence="2 3" key="1">
    <citation type="journal article" date="2018" name="Int. J. Syst. Evol. Microbiol.">
        <title>Pseudooceanicola lipolyticus sp. nov., a marine alphaproteobacterium, reclassification of Oceanicola flagellatus as Pseudooceanicola flagellatus comb. nov. and emended description of the genus Pseudooceanicola.</title>
        <authorList>
            <person name="Huang M.-M."/>
            <person name="Guo L.-L."/>
            <person name="Wu Y.-H."/>
            <person name="Lai Q.-L."/>
            <person name="Shao Z.-Z."/>
            <person name="Wang C.-S."/>
            <person name="Wu M."/>
            <person name="Xu X.-W."/>
        </authorList>
    </citation>
    <scope>NUCLEOTIDE SEQUENCE [LARGE SCALE GENOMIC DNA]</scope>
    <source>
        <strain evidence="2 3">Ar-45</strain>
    </source>
</reference>
<feature type="chain" id="PRO_5046326139" description="Outer membrane protein beta-barrel domain-containing protein" evidence="1">
    <location>
        <begin position="25"/>
        <end position="112"/>
    </location>
</feature>
<keyword evidence="1" id="KW-0732">Signal</keyword>
<proteinExistence type="predicted"/>
<keyword evidence="3" id="KW-1185">Reference proteome</keyword>
<sequence length="112" mass="11527">MGIMKKLASSTALATILLSGAAHADPAVMLGLALNFGGAADTKLGLTTKLLSDNRPDQLVGAIGGTYFFDGTWGLDVGIGYTFDEAAVTLSYDFINNAPQVAAGWANIETVC</sequence>
<gene>
    <name evidence="2" type="ORF">CVM39_08325</name>
</gene>
<organism evidence="2 3">
    <name type="scientific">Pseudooceanicola antarcticus</name>
    <dbReference type="NCBI Taxonomy" id="1247613"/>
    <lineage>
        <taxon>Bacteria</taxon>
        <taxon>Pseudomonadati</taxon>
        <taxon>Pseudomonadota</taxon>
        <taxon>Alphaproteobacteria</taxon>
        <taxon>Rhodobacterales</taxon>
        <taxon>Paracoccaceae</taxon>
        <taxon>Pseudooceanicola</taxon>
    </lineage>
</organism>
<feature type="signal peptide" evidence="1">
    <location>
        <begin position="1"/>
        <end position="24"/>
    </location>
</feature>
<evidence type="ECO:0000313" key="2">
    <source>
        <dbReference type="EMBL" id="PJE29893.1"/>
    </source>
</evidence>
<accession>A0ABX4MQ57</accession>
<dbReference type="Proteomes" id="UP000231702">
    <property type="component" value="Unassembled WGS sequence"/>
</dbReference>
<evidence type="ECO:0000313" key="3">
    <source>
        <dbReference type="Proteomes" id="UP000231702"/>
    </source>
</evidence>